<dbReference type="AlphaFoldDB" id="L9WYL6"/>
<dbReference type="EMBL" id="AOIB01000036">
    <property type="protein sequence ID" value="ELY54554.1"/>
    <property type="molecule type" value="Genomic_DNA"/>
</dbReference>
<protein>
    <submittedName>
        <fullName evidence="2">Putative transposase (TCE33)</fullName>
    </submittedName>
</protein>
<accession>L9WYL6</accession>
<dbReference type="Proteomes" id="UP000011688">
    <property type="component" value="Unassembled WGS sequence"/>
</dbReference>
<evidence type="ECO:0000313" key="3">
    <source>
        <dbReference type="Proteomes" id="UP000011688"/>
    </source>
</evidence>
<sequence length="80" mass="9320">MIENEYKSIKADFLPVTCSKDYRMRMFYFIAATLMYNLWRLTNLVLRDLVDADLGESPPITAGEFVELMAVFVEPQKEYG</sequence>
<keyword evidence="1" id="KW-1133">Transmembrane helix</keyword>
<feature type="transmembrane region" description="Helical" evidence="1">
    <location>
        <begin position="22"/>
        <end position="39"/>
    </location>
</feature>
<reference evidence="2 3" key="1">
    <citation type="journal article" date="2014" name="PLoS Genet.">
        <title>Phylogenetically driven sequencing of extremely halophilic archaea reveals strategies for static and dynamic osmo-response.</title>
        <authorList>
            <person name="Becker E.A."/>
            <person name="Seitzer P.M."/>
            <person name="Tritt A."/>
            <person name="Larsen D."/>
            <person name="Krusor M."/>
            <person name="Yao A.I."/>
            <person name="Wu D."/>
            <person name="Madern D."/>
            <person name="Eisen J.A."/>
            <person name="Darling A.E."/>
            <person name="Facciotti M.T."/>
        </authorList>
    </citation>
    <scope>NUCLEOTIDE SEQUENCE [LARGE SCALE GENOMIC DNA]</scope>
    <source>
        <strain evidence="2 3">DSM 10524</strain>
    </source>
</reference>
<gene>
    <name evidence="2" type="ORF">C491_18169</name>
</gene>
<evidence type="ECO:0000313" key="2">
    <source>
        <dbReference type="EMBL" id="ELY54554.1"/>
    </source>
</evidence>
<dbReference type="eggNOG" id="arCOG06160">
    <property type="taxonomic scope" value="Archaea"/>
</dbReference>
<evidence type="ECO:0000256" key="1">
    <source>
        <dbReference type="SAM" id="Phobius"/>
    </source>
</evidence>
<name>L9WYL6_9EURY</name>
<organism evidence="2 3">
    <name type="scientific">Natronococcus amylolyticus DSM 10524</name>
    <dbReference type="NCBI Taxonomy" id="1227497"/>
    <lineage>
        <taxon>Archaea</taxon>
        <taxon>Methanobacteriati</taxon>
        <taxon>Methanobacteriota</taxon>
        <taxon>Stenosarchaea group</taxon>
        <taxon>Halobacteria</taxon>
        <taxon>Halobacteriales</taxon>
        <taxon>Natrialbaceae</taxon>
        <taxon>Natronococcus</taxon>
    </lineage>
</organism>
<keyword evidence="1" id="KW-0472">Membrane</keyword>
<keyword evidence="3" id="KW-1185">Reference proteome</keyword>
<comment type="caution">
    <text evidence="2">The sequence shown here is derived from an EMBL/GenBank/DDBJ whole genome shotgun (WGS) entry which is preliminary data.</text>
</comment>
<proteinExistence type="predicted"/>
<keyword evidence="1" id="KW-0812">Transmembrane</keyword>